<evidence type="ECO:0000256" key="1">
    <source>
        <dbReference type="ARBA" id="ARBA00010996"/>
    </source>
</evidence>
<sequence length="207" mass="22448">MTQTTPPAGQRPRSAALILSFALLIAGLSALAVVVWLTMPRGGAVATGSSAIGGAFSLTDQAGKPVTEKDFAGKPTLVFFGFTHCPDVCPTKLFEMTQVLDKLGPDAQRVNVAFVTVDPARDTKELLSTYLGSFHPRILGLTGTEEQVAQAMRAYRAFARKVPQDGGNYTMDHTVFVYLMDRNGQFVSTFDVQRDPAVAARDLRRYM</sequence>
<keyword evidence="8" id="KW-1185">Reference proteome</keyword>
<evidence type="ECO:0000256" key="5">
    <source>
        <dbReference type="SAM" id="Phobius"/>
    </source>
</evidence>
<name>A0A4D7BAT8_9HYPH</name>
<feature type="disulfide bond" description="Redox-active" evidence="4">
    <location>
        <begin position="85"/>
        <end position="89"/>
    </location>
</feature>
<keyword evidence="2 3" id="KW-0186">Copper</keyword>
<dbReference type="InterPro" id="IPR036249">
    <property type="entry name" value="Thioredoxin-like_sf"/>
</dbReference>
<proteinExistence type="inferred from homology"/>
<dbReference type="GO" id="GO:0046872">
    <property type="term" value="F:metal ion binding"/>
    <property type="evidence" value="ECO:0007669"/>
    <property type="project" value="UniProtKB-KW"/>
</dbReference>
<dbReference type="RefSeq" id="WP_136960645.1">
    <property type="nucleotide sequence ID" value="NZ_CP039690.1"/>
</dbReference>
<dbReference type="Proteomes" id="UP000298781">
    <property type="component" value="Chromosome"/>
</dbReference>
<dbReference type="Gene3D" id="3.40.30.10">
    <property type="entry name" value="Glutaredoxin"/>
    <property type="match status" value="1"/>
</dbReference>
<keyword evidence="3" id="KW-0479">Metal-binding</keyword>
<dbReference type="EMBL" id="CP039690">
    <property type="protein sequence ID" value="QCI65197.1"/>
    <property type="molecule type" value="Genomic_DNA"/>
</dbReference>
<keyword evidence="5" id="KW-1133">Transmembrane helix</keyword>
<reference evidence="7 8" key="1">
    <citation type="submission" date="2019-04" db="EMBL/GenBank/DDBJ databases">
        <title>Phreatobacter aquaticus sp. nov.</title>
        <authorList>
            <person name="Choi A."/>
        </authorList>
    </citation>
    <scope>NUCLEOTIDE SEQUENCE [LARGE SCALE GENOMIC DNA]</scope>
    <source>
        <strain evidence="7 8">KCTC 52518</strain>
    </source>
</reference>
<evidence type="ECO:0000259" key="6">
    <source>
        <dbReference type="PROSITE" id="PS51352"/>
    </source>
</evidence>
<dbReference type="Pfam" id="PF02630">
    <property type="entry name" value="SCO1-SenC"/>
    <property type="match status" value="1"/>
</dbReference>
<evidence type="ECO:0000313" key="8">
    <source>
        <dbReference type="Proteomes" id="UP000298781"/>
    </source>
</evidence>
<feature type="transmembrane region" description="Helical" evidence="5">
    <location>
        <begin position="15"/>
        <end position="37"/>
    </location>
</feature>
<dbReference type="InterPro" id="IPR013766">
    <property type="entry name" value="Thioredoxin_domain"/>
</dbReference>
<dbReference type="CDD" id="cd02968">
    <property type="entry name" value="SCO"/>
    <property type="match status" value="1"/>
</dbReference>
<dbReference type="KEGG" id="pstg:E8M01_13850"/>
<dbReference type="PANTHER" id="PTHR12151:SF25">
    <property type="entry name" value="LINALOOL DEHYDRATASE_ISOMERASE DOMAIN-CONTAINING PROTEIN"/>
    <property type="match status" value="1"/>
</dbReference>
<evidence type="ECO:0000256" key="4">
    <source>
        <dbReference type="PIRSR" id="PIRSR603782-2"/>
    </source>
</evidence>
<dbReference type="PANTHER" id="PTHR12151">
    <property type="entry name" value="ELECTRON TRANSPORT PROTIN SCO1/SENC FAMILY MEMBER"/>
    <property type="match status" value="1"/>
</dbReference>
<feature type="binding site" evidence="3">
    <location>
        <position position="173"/>
    </location>
    <ligand>
        <name>Cu cation</name>
        <dbReference type="ChEBI" id="CHEBI:23378"/>
    </ligand>
</feature>
<organism evidence="7 8">
    <name type="scientific">Phreatobacter stygius</name>
    <dbReference type="NCBI Taxonomy" id="1940610"/>
    <lineage>
        <taxon>Bacteria</taxon>
        <taxon>Pseudomonadati</taxon>
        <taxon>Pseudomonadota</taxon>
        <taxon>Alphaproteobacteria</taxon>
        <taxon>Hyphomicrobiales</taxon>
        <taxon>Phreatobacteraceae</taxon>
        <taxon>Phreatobacter</taxon>
    </lineage>
</organism>
<keyword evidence="5" id="KW-0812">Transmembrane</keyword>
<feature type="binding site" evidence="3">
    <location>
        <position position="89"/>
    </location>
    <ligand>
        <name>Cu cation</name>
        <dbReference type="ChEBI" id="CHEBI:23378"/>
    </ligand>
</feature>
<keyword evidence="4" id="KW-1015">Disulfide bond</keyword>
<feature type="domain" description="Thioredoxin" evidence="6">
    <location>
        <begin position="47"/>
        <end position="207"/>
    </location>
</feature>
<dbReference type="PROSITE" id="PS51352">
    <property type="entry name" value="THIOREDOXIN_2"/>
    <property type="match status" value="1"/>
</dbReference>
<dbReference type="FunFam" id="3.40.30.10:FF:000013">
    <property type="entry name" value="Blast:Protein SCO1 homolog, mitochondrial"/>
    <property type="match status" value="1"/>
</dbReference>
<accession>A0A4D7BAT8</accession>
<evidence type="ECO:0000256" key="2">
    <source>
        <dbReference type="ARBA" id="ARBA00023008"/>
    </source>
</evidence>
<dbReference type="SUPFAM" id="SSF52833">
    <property type="entry name" value="Thioredoxin-like"/>
    <property type="match status" value="1"/>
</dbReference>
<dbReference type="OrthoDB" id="9790194at2"/>
<evidence type="ECO:0000313" key="7">
    <source>
        <dbReference type="EMBL" id="QCI65197.1"/>
    </source>
</evidence>
<dbReference type="AlphaFoldDB" id="A0A4D7BAT8"/>
<protein>
    <submittedName>
        <fullName evidence="7">SCO family protein</fullName>
    </submittedName>
</protein>
<gene>
    <name evidence="7" type="ORF">E8M01_13850</name>
</gene>
<comment type="similarity">
    <text evidence="1">Belongs to the SCO1/2 family.</text>
</comment>
<keyword evidence="5" id="KW-0472">Membrane</keyword>
<evidence type="ECO:0000256" key="3">
    <source>
        <dbReference type="PIRSR" id="PIRSR603782-1"/>
    </source>
</evidence>
<feature type="binding site" evidence="3">
    <location>
        <position position="85"/>
    </location>
    <ligand>
        <name>Cu cation</name>
        <dbReference type="ChEBI" id="CHEBI:23378"/>
    </ligand>
</feature>
<dbReference type="InterPro" id="IPR003782">
    <property type="entry name" value="SCO1/SenC"/>
</dbReference>